<dbReference type="RefSeq" id="XP_014669461.1">
    <property type="nucleotide sequence ID" value="XM_014813975.1"/>
</dbReference>
<feature type="transmembrane region" description="Helical" evidence="8">
    <location>
        <begin position="12"/>
        <end position="32"/>
    </location>
</feature>
<dbReference type="EC" id="2.8.2.-" evidence="8"/>
<evidence type="ECO:0000313" key="9">
    <source>
        <dbReference type="Proteomes" id="UP000695022"/>
    </source>
</evidence>
<evidence type="ECO:0000313" key="10">
    <source>
        <dbReference type="RefSeq" id="XP_014669461.1"/>
    </source>
</evidence>
<reference evidence="10" key="1">
    <citation type="submission" date="2025-08" db="UniProtKB">
        <authorList>
            <consortium name="RefSeq"/>
        </authorList>
    </citation>
    <scope>IDENTIFICATION</scope>
</reference>
<evidence type="ECO:0000256" key="5">
    <source>
        <dbReference type="ARBA" id="ARBA00022989"/>
    </source>
</evidence>
<comment type="subcellular location">
    <subcellularLocation>
        <location evidence="1">Membrane</location>
        <topology evidence="1">Single-pass membrane protein</topology>
    </subcellularLocation>
    <subcellularLocation>
        <location evidence="8">Membrane</location>
        <topology evidence="8">Single-pass type II membrane protein</topology>
    </subcellularLocation>
</comment>
<accession>A0ABM1EB90</accession>
<organism evidence="9 10">
    <name type="scientific">Priapulus caudatus</name>
    <name type="common">Priapulid worm</name>
    <dbReference type="NCBI Taxonomy" id="37621"/>
    <lineage>
        <taxon>Eukaryota</taxon>
        <taxon>Metazoa</taxon>
        <taxon>Ecdysozoa</taxon>
        <taxon>Scalidophora</taxon>
        <taxon>Priapulida</taxon>
        <taxon>Priapulimorpha</taxon>
        <taxon>Priapulimorphida</taxon>
        <taxon>Priapulidae</taxon>
        <taxon>Priapulus</taxon>
    </lineage>
</organism>
<keyword evidence="8" id="KW-0735">Signal-anchor</keyword>
<name>A0ABM1EB90_PRICU</name>
<evidence type="ECO:0000256" key="8">
    <source>
        <dbReference type="RuleBase" id="RU364122"/>
    </source>
</evidence>
<evidence type="ECO:0000256" key="2">
    <source>
        <dbReference type="ARBA" id="ARBA00010109"/>
    </source>
</evidence>
<keyword evidence="3 8" id="KW-0808">Transferase</keyword>
<keyword evidence="4 8" id="KW-0812">Transmembrane</keyword>
<evidence type="ECO:0000256" key="7">
    <source>
        <dbReference type="ARBA" id="ARBA00023180"/>
    </source>
</evidence>
<dbReference type="PANTHER" id="PTHR12812">
    <property type="entry name" value="HEPARAN SULFATE 6-O-SULFOTRANSFERASE 3"/>
    <property type="match status" value="1"/>
</dbReference>
<comment type="similarity">
    <text evidence="2 8">Belongs to the sulfotransferase 6 family.</text>
</comment>
<dbReference type="InterPro" id="IPR005331">
    <property type="entry name" value="Sulfotransferase"/>
</dbReference>
<comment type="catalytic activity">
    <reaction evidence="8">
        <text>alpha-D-glucosaminyl-[heparan sulfate](n) + 3'-phosphoadenylyl sulfate = 6-sulfo-alpha-D-glucosaminyl-[heparan sulfate](n) + adenosine 3',5'-bisphosphate + H(+)</text>
        <dbReference type="Rhea" id="RHEA:56604"/>
        <dbReference type="Rhea" id="RHEA-COMP:9830"/>
        <dbReference type="Rhea" id="RHEA-COMP:14621"/>
        <dbReference type="ChEBI" id="CHEBI:15378"/>
        <dbReference type="ChEBI" id="CHEBI:58339"/>
        <dbReference type="ChEBI" id="CHEBI:58343"/>
        <dbReference type="ChEBI" id="CHEBI:58388"/>
        <dbReference type="ChEBI" id="CHEBI:140604"/>
    </reaction>
</comment>
<keyword evidence="7" id="KW-0325">Glycoprotein</keyword>
<dbReference type="Gene3D" id="3.40.50.300">
    <property type="entry name" value="P-loop containing nucleotide triphosphate hydrolases"/>
    <property type="match status" value="1"/>
</dbReference>
<keyword evidence="5 8" id="KW-1133">Transmembrane helix</keyword>
<dbReference type="Proteomes" id="UP000695022">
    <property type="component" value="Unplaced"/>
</dbReference>
<dbReference type="InterPro" id="IPR010635">
    <property type="entry name" value="Heparan_SO4-6-sulfoTrfase"/>
</dbReference>
<keyword evidence="6 8" id="KW-0472">Membrane</keyword>
<comment type="function">
    <text evidence="8">6-O-sulfation enzyme which catalyzes the transfer of sulfate from 3'-phosphoadenosine 5'-phosphosulfate (PAPS) to position 6 of the N-sulfoglucosamine residue (GlcNS) of heparan sulfate.</text>
</comment>
<gene>
    <name evidence="10" type="primary">LOC106810581</name>
</gene>
<evidence type="ECO:0000256" key="1">
    <source>
        <dbReference type="ARBA" id="ARBA00004167"/>
    </source>
</evidence>
<dbReference type="PANTHER" id="PTHR12812:SF0">
    <property type="entry name" value="HEPARAN-SULFATE 6-O-SULFOTRANSFERASE"/>
    <property type="match status" value="1"/>
</dbReference>
<proteinExistence type="inferred from homology"/>
<evidence type="ECO:0000256" key="6">
    <source>
        <dbReference type="ARBA" id="ARBA00023136"/>
    </source>
</evidence>
<evidence type="ECO:0000256" key="4">
    <source>
        <dbReference type="ARBA" id="ARBA00022692"/>
    </source>
</evidence>
<evidence type="ECO:0000256" key="3">
    <source>
        <dbReference type="ARBA" id="ARBA00022679"/>
    </source>
</evidence>
<protein>
    <recommendedName>
        <fullName evidence="8">Heparan-sulfate 6-O-sulfotransferase</fullName>
        <ecNumber evidence="8">2.8.2.-</ecNumber>
    </recommendedName>
</protein>
<dbReference type="InterPro" id="IPR027417">
    <property type="entry name" value="P-loop_NTPase"/>
</dbReference>
<dbReference type="GeneID" id="106810581"/>
<sequence>MIVRRIMYKVKLCLVLLCVTLTTVMIYVGFVLPSSLGGVLTMNKSVKPLRRLVSFAAMPSALTEYDHQQLHASALLNGIGPKLKFLPRYRPSMQLKPPTTLSNRIHIGPPPNDFKFAMNSTDVLVFLHIQKTGGTEFGKHLVKDLVLERPCFCPKGQKVCDCFRPNSDDKSWLFSRFSTGWRCGLHAGWTELTSCVDDVMNKLEHSSEHRRYFYVTMLREPVLRYISEFRHVQRGATWAGATLRCNGHSPTAEELPPCYATDTWQNVTLDAFLACESNLAANRQTRMLADLRRVDCYDASSMPAERRDAEMLASARRNLRDLAFFALVEHQELSQFLFEQTFALRFRQSFQPADSSRSSNTQLTEEQRHLVGERNRLDVQLYRYAEELFFERLNRTVEQYPEKFAAFIKT</sequence>
<keyword evidence="9" id="KW-1185">Reference proteome</keyword>
<dbReference type="Pfam" id="PF03567">
    <property type="entry name" value="Sulfotransfer_2"/>
    <property type="match status" value="1"/>
</dbReference>